<keyword evidence="3" id="KW-1185">Reference proteome</keyword>
<proteinExistence type="predicted"/>
<sequence>MNVLISGASVAGPALAYWLARHGFRPTVVEIAPDLRGGGYAVDFRSDAHLTVLSRMGVLDELRAVATGGSPGSYVDASGAEIFALPAEFTGGDIEVRRSDLARVLHGRTRAVCEYLFGDSITSLTETPTGVDVTFARSAPRTFDLVVGADGLHSNVRRLAFGPEEEYLSHLGYYVAGWPAPEGTVADRVARTYNEPGRMISVGTTAGRPEVFAAFTSGVLAFDRRDLAAQKEIIARTYAGMGWRAAELVGALAGTGELYFDAISRIDVPVWSRGRIALAGDAAHGATLGGMGTGTAVVGAYILAGELAAAGGDHAVAFAAYEKELRDFATTCQEGGETTGSFLSPATAEKLAERDAMMLSPEFPAMMSEVARERAADIELKGYGLY</sequence>
<dbReference type="InterPro" id="IPR051704">
    <property type="entry name" value="FAD_aromatic-hydroxylase"/>
</dbReference>
<gene>
    <name evidence="2" type="ORF">HNR73_002297</name>
</gene>
<protein>
    <submittedName>
        <fullName evidence="2">2-polyprenyl-6-methoxyphenol hydroxylase-like FAD-dependent oxidoreductase</fullName>
    </submittedName>
</protein>
<feature type="domain" description="FAD-binding" evidence="1">
    <location>
        <begin position="2"/>
        <end position="330"/>
    </location>
</feature>
<evidence type="ECO:0000313" key="3">
    <source>
        <dbReference type="Proteomes" id="UP000548476"/>
    </source>
</evidence>
<evidence type="ECO:0000313" key="2">
    <source>
        <dbReference type="EMBL" id="MBB6034447.1"/>
    </source>
</evidence>
<dbReference type="Gene3D" id="3.50.50.60">
    <property type="entry name" value="FAD/NAD(P)-binding domain"/>
    <property type="match status" value="1"/>
</dbReference>
<dbReference type="SUPFAM" id="SSF51905">
    <property type="entry name" value="FAD/NAD(P)-binding domain"/>
    <property type="match status" value="1"/>
</dbReference>
<dbReference type="RefSeq" id="WP_184787300.1">
    <property type="nucleotide sequence ID" value="NZ_BONT01000045.1"/>
</dbReference>
<dbReference type="PRINTS" id="PR00420">
    <property type="entry name" value="RNGMNOXGNASE"/>
</dbReference>
<dbReference type="Pfam" id="PF01494">
    <property type="entry name" value="FAD_binding_3"/>
    <property type="match status" value="1"/>
</dbReference>
<dbReference type="InterPro" id="IPR002938">
    <property type="entry name" value="FAD-bd"/>
</dbReference>
<evidence type="ECO:0000259" key="1">
    <source>
        <dbReference type="Pfam" id="PF01494"/>
    </source>
</evidence>
<dbReference type="PANTHER" id="PTHR46865">
    <property type="entry name" value="OXIDOREDUCTASE-RELATED"/>
    <property type="match status" value="1"/>
</dbReference>
<dbReference type="PANTHER" id="PTHR46865:SF2">
    <property type="entry name" value="MONOOXYGENASE"/>
    <property type="match status" value="1"/>
</dbReference>
<dbReference type="AlphaFoldDB" id="A0A841FMK8"/>
<dbReference type="Proteomes" id="UP000548476">
    <property type="component" value="Unassembled WGS sequence"/>
</dbReference>
<reference evidence="2 3" key="1">
    <citation type="submission" date="2020-08" db="EMBL/GenBank/DDBJ databases">
        <title>Genomic Encyclopedia of Type Strains, Phase IV (KMG-IV): sequencing the most valuable type-strain genomes for metagenomic binning, comparative biology and taxonomic classification.</title>
        <authorList>
            <person name="Goeker M."/>
        </authorList>
    </citation>
    <scope>NUCLEOTIDE SEQUENCE [LARGE SCALE GENOMIC DNA]</scope>
    <source>
        <strain evidence="2 3">YIM 65646</strain>
    </source>
</reference>
<dbReference type="EMBL" id="JACHGT010000004">
    <property type="protein sequence ID" value="MBB6034447.1"/>
    <property type="molecule type" value="Genomic_DNA"/>
</dbReference>
<comment type="caution">
    <text evidence="2">The sequence shown here is derived from an EMBL/GenBank/DDBJ whole genome shotgun (WGS) entry which is preliminary data.</text>
</comment>
<name>A0A841FMK8_9ACTN</name>
<dbReference type="GO" id="GO:0071949">
    <property type="term" value="F:FAD binding"/>
    <property type="evidence" value="ECO:0007669"/>
    <property type="project" value="InterPro"/>
</dbReference>
<dbReference type="InterPro" id="IPR036188">
    <property type="entry name" value="FAD/NAD-bd_sf"/>
</dbReference>
<organism evidence="2 3">
    <name type="scientific">Phytomonospora endophytica</name>
    <dbReference type="NCBI Taxonomy" id="714109"/>
    <lineage>
        <taxon>Bacteria</taxon>
        <taxon>Bacillati</taxon>
        <taxon>Actinomycetota</taxon>
        <taxon>Actinomycetes</taxon>
        <taxon>Micromonosporales</taxon>
        <taxon>Micromonosporaceae</taxon>
        <taxon>Phytomonospora</taxon>
    </lineage>
</organism>
<dbReference type="Gene3D" id="3.30.9.10">
    <property type="entry name" value="D-Amino Acid Oxidase, subunit A, domain 2"/>
    <property type="match status" value="1"/>
</dbReference>
<accession>A0A841FMK8</accession>